<dbReference type="RefSeq" id="WP_143734064.1">
    <property type="nucleotide sequence ID" value="NZ_FTNI01000002.1"/>
</dbReference>
<gene>
    <name evidence="2" type="ORF">SAMN05421833_102254</name>
</gene>
<keyword evidence="1" id="KW-0472">Membrane</keyword>
<dbReference type="Proteomes" id="UP000186096">
    <property type="component" value="Unassembled WGS sequence"/>
</dbReference>
<keyword evidence="1" id="KW-1133">Transmembrane helix</keyword>
<evidence type="ECO:0000256" key="1">
    <source>
        <dbReference type="SAM" id="Phobius"/>
    </source>
</evidence>
<evidence type="ECO:0000313" key="3">
    <source>
        <dbReference type="Proteomes" id="UP000186096"/>
    </source>
</evidence>
<feature type="transmembrane region" description="Helical" evidence="1">
    <location>
        <begin position="110"/>
        <end position="130"/>
    </location>
</feature>
<keyword evidence="3" id="KW-1185">Reference proteome</keyword>
<feature type="transmembrane region" description="Helical" evidence="1">
    <location>
        <begin position="12"/>
        <end position="33"/>
    </location>
</feature>
<feature type="transmembrane region" description="Helical" evidence="1">
    <location>
        <begin position="81"/>
        <end position="104"/>
    </location>
</feature>
<dbReference type="OrthoDB" id="3543531at2"/>
<dbReference type="AlphaFoldDB" id="A0A1N6T8I4"/>
<name>A0A1N6T8I4_9ACTN</name>
<reference evidence="3" key="1">
    <citation type="submission" date="2017-01" db="EMBL/GenBank/DDBJ databases">
        <authorList>
            <person name="Varghese N."/>
            <person name="Submissions S."/>
        </authorList>
    </citation>
    <scope>NUCLEOTIDE SEQUENCE [LARGE SCALE GENOMIC DNA]</scope>
    <source>
        <strain evidence="3">ATCC 12950</strain>
    </source>
</reference>
<dbReference type="STRING" id="58117.SAMN05421833_102254"/>
<dbReference type="EMBL" id="FTNI01000002">
    <property type="protein sequence ID" value="SIQ49537.1"/>
    <property type="molecule type" value="Genomic_DNA"/>
</dbReference>
<sequence>MRDGRPRGRVIWAPVAAAALSGLVIGGLARLLMRGIALAVGGLTGMSLAGTVAILVAFVVLALPAAVTAAARPAIMHAGRWVTVALTGLVAARTGLGDAKIIVLADDDQLTPITMLIVAFAAIVVAHGRLAQHLTRRFRALPHAPAEALRTPDARPV</sequence>
<organism evidence="2 3">
    <name type="scientific">Microbispora rosea</name>
    <dbReference type="NCBI Taxonomy" id="58117"/>
    <lineage>
        <taxon>Bacteria</taxon>
        <taxon>Bacillati</taxon>
        <taxon>Actinomycetota</taxon>
        <taxon>Actinomycetes</taxon>
        <taxon>Streptosporangiales</taxon>
        <taxon>Streptosporangiaceae</taxon>
        <taxon>Microbispora</taxon>
    </lineage>
</organism>
<feature type="transmembrane region" description="Helical" evidence="1">
    <location>
        <begin position="45"/>
        <end position="69"/>
    </location>
</feature>
<keyword evidence="1" id="KW-0812">Transmembrane</keyword>
<evidence type="ECO:0000313" key="2">
    <source>
        <dbReference type="EMBL" id="SIQ49537.1"/>
    </source>
</evidence>
<proteinExistence type="predicted"/>
<accession>A0A1N6T8I4</accession>
<protein>
    <submittedName>
        <fullName evidence="2">Uncharacterized protein</fullName>
    </submittedName>
</protein>